<keyword evidence="1" id="KW-0812">Transmembrane</keyword>
<gene>
    <name evidence="2" type="ORF">COS76_00815</name>
</gene>
<organism evidence="2 3">
    <name type="scientific">Candidatus Portnoybacteria bacterium CG06_land_8_20_14_3_00_39_12</name>
    <dbReference type="NCBI Taxonomy" id="1974809"/>
    <lineage>
        <taxon>Bacteria</taxon>
        <taxon>Candidatus Portnoyibacteriota</taxon>
    </lineage>
</organism>
<reference evidence="3" key="1">
    <citation type="submission" date="2017-09" db="EMBL/GenBank/DDBJ databases">
        <title>Depth-based differentiation of microbial function through sediment-hosted aquifers and enrichment of novel symbionts in the deep terrestrial subsurface.</title>
        <authorList>
            <person name="Probst A.J."/>
            <person name="Ladd B."/>
            <person name="Jarett J.K."/>
            <person name="Geller-Mcgrath D.E."/>
            <person name="Sieber C.M.K."/>
            <person name="Emerson J.B."/>
            <person name="Anantharaman K."/>
            <person name="Thomas B.C."/>
            <person name="Malmstrom R."/>
            <person name="Stieglmeier M."/>
            <person name="Klingl A."/>
            <person name="Woyke T."/>
            <person name="Ryan C.M."/>
            <person name="Banfield J.F."/>
        </authorList>
    </citation>
    <scope>NUCLEOTIDE SEQUENCE [LARGE SCALE GENOMIC DNA]</scope>
</reference>
<dbReference type="AlphaFoldDB" id="A0A2M7AXQ8"/>
<keyword evidence="1" id="KW-1133">Transmembrane helix</keyword>
<feature type="transmembrane region" description="Helical" evidence="1">
    <location>
        <begin position="57"/>
        <end position="76"/>
    </location>
</feature>
<dbReference type="EMBL" id="PEVY01000017">
    <property type="protein sequence ID" value="PIU75425.1"/>
    <property type="molecule type" value="Genomic_DNA"/>
</dbReference>
<protein>
    <submittedName>
        <fullName evidence="2">Uncharacterized protein</fullName>
    </submittedName>
</protein>
<name>A0A2M7AXQ8_9BACT</name>
<dbReference type="Proteomes" id="UP000228775">
    <property type="component" value="Unassembled WGS sequence"/>
</dbReference>
<sequence length="89" mass="10086">MHFKTEFAYCDPGVARAQAGIENFVEVAMWILFGVICPLAVLVLTVLNIFRYGEWKWPIIIGCLLIATTSLTMLLFGDKIYGKKEDDKK</sequence>
<proteinExistence type="predicted"/>
<keyword evidence="1" id="KW-0472">Membrane</keyword>
<evidence type="ECO:0000313" key="3">
    <source>
        <dbReference type="Proteomes" id="UP000228775"/>
    </source>
</evidence>
<evidence type="ECO:0000313" key="2">
    <source>
        <dbReference type="EMBL" id="PIU75425.1"/>
    </source>
</evidence>
<evidence type="ECO:0000256" key="1">
    <source>
        <dbReference type="SAM" id="Phobius"/>
    </source>
</evidence>
<accession>A0A2M7AXQ8</accession>
<feature type="transmembrane region" description="Helical" evidence="1">
    <location>
        <begin position="27"/>
        <end position="50"/>
    </location>
</feature>
<comment type="caution">
    <text evidence="2">The sequence shown here is derived from an EMBL/GenBank/DDBJ whole genome shotgun (WGS) entry which is preliminary data.</text>
</comment>